<comment type="subunit">
    <text evidence="5">Component of the THO subcomplex, which is composed of THOC1, THOC2, THOC3, THOC5, THOC6 and THOC7. The THO subcomplex interacts with DDX39B to form the THO-DDX39B complex which multimerizes into a 28-subunit tetrameric assembly. Component of the transcription/export (TREX) complex at least composed of ALYREF/THOC4, DDX39B, SARNP/CIP29, CHTOP and the THO subcomplex; in the complex interacts with THOC1, THOC3, THOC5, THOC7 and DDX39B. TREX seems to have a dynamic structure involving ATP-dependent remodeling. Interacts with POLDIP3 and ZC3H11A.</text>
</comment>
<feature type="domain" description="THO complex subunit 2 N-terminal" evidence="10">
    <location>
        <begin position="68"/>
        <end position="371"/>
    </location>
</feature>
<evidence type="ECO:0000256" key="7">
    <source>
        <dbReference type="SAM" id="MobiDB-lite"/>
    </source>
</evidence>
<evidence type="ECO:0000259" key="8">
    <source>
        <dbReference type="Pfam" id="PF11262"/>
    </source>
</evidence>
<evidence type="ECO:0000256" key="2">
    <source>
        <dbReference type="ARBA" id="ARBA00007857"/>
    </source>
</evidence>
<evidence type="ECO:0000256" key="4">
    <source>
        <dbReference type="ARBA" id="ARBA00023242"/>
    </source>
</evidence>
<feature type="domain" description="THO complex subunitTHOC2 C-terminal" evidence="8">
    <location>
        <begin position="854"/>
        <end position="1159"/>
    </location>
</feature>
<feature type="domain" description="THO complex subunitTHOC2 N-terminal" evidence="9">
    <location>
        <begin position="542"/>
        <end position="617"/>
    </location>
</feature>
<evidence type="ECO:0000313" key="13">
    <source>
        <dbReference type="WBParaSite" id="BPAG_0001025001-mRNA-1"/>
    </source>
</evidence>
<proteinExistence type="inferred from homology"/>
<dbReference type="PANTHER" id="PTHR21597">
    <property type="entry name" value="THO2 PROTEIN"/>
    <property type="match status" value="1"/>
</dbReference>
<dbReference type="InterPro" id="IPR032302">
    <property type="entry name" value="THOC2_N"/>
</dbReference>
<dbReference type="GO" id="GO:0006406">
    <property type="term" value="P:mRNA export from nucleus"/>
    <property type="evidence" value="ECO:0007669"/>
    <property type="project" value="InterPro"/>
</dbReference>
<feature type="region of interest" description="Disordered" evidence="7">
    <location>
        <begin position="1264"/>
        <end position="1434"/>
    </location>
</feature>
<dbReference type="GO" id="GO:0000445">
    <property type="term" value="C:THO complex part of transcription export complex"/>
    <property type="evidence" value="ECO:0007669"/>
    <property type="project" value="TreeGrafter"/>
</dbReference>
<feature type="compositionally biased region" description="Basic and acidic residues" evidence="7">
    <location>
        <begin position="1279"/>
        <end position="1305"/>
    </location>
</feature>
<feature type="compositionally biased region" description="Basic and acidic residues" evidence="7">
    <location>
        <begin position="1367"/>
        <end position="1385"/>
    </location>
</feature>
<dbReference type="Proteomes" id="UP000278627">
    <property type="component" value="Unassembled WGS sequence"/>
</dbReference>
<dbReference type="Pfam" id="PF11732">
    <property type="entry name" value="Thoc2"/>
    <property type="match status" value="1"/>
</dbReference>
<dbReference type="Pfam" id="PF11262">
    <property type="entry name" value="Tho2"/>
    <property type="match status" value="1"/>
</dbReference>
<dbReference type="InterPro" id="IPR021418">
    <property type="entry name" value="THO_THOC2_C"/>
</dbReference>
<protein>
    <recommendedName>
        <fullName evidence="3">THO complex subunit 2</fullName>
    </recommendedName>
</protein>
<accession>A0A0N4TP02</accession>
<evidence type="ECO:0000256" key="3">
    <source>
        <dbReference type="ARBA" id="ARBA00019596"/>
    </source>
</evidence>
<dbReference type="EMBL" id="UZAD01013179">
    <property type="protein sequence ID" value="VDN91398.1"/>
    <property type="molecule type" value="Genomic_DNA"/>
</dbReference>
<comment type="subcellular location">
    <subcellularLocation>
        <location evidence="1">Nucleus</location>
    </subcellularLocation>
</comment>
<sequence>MSSTSEILTPQVELLQICRRVTEGQLAPDAACNMIRTLMSIRFNASRLQKTIDNIPSLLVDVLAIIVADDVLKCELDILGANEQATRSRVVKTKTRLFFKQVKFNLLREESEGYAKLITELLDNPSLSVSKALSRLYHLIGQFNLDPNRVIDIILECFESALERRKFFIDLLTEFKATGDDICSILGFKFTFYQRSGSTPASLYRVAAALCDERVIDLLSLCTFLSPKLEDMMNDHKSRVERDGKRAKKNETISAGMVSVDSRVPSAATAGYVDDNATIAGVSFASVLAVQNADDVKQIDEKDNDDAILAKNQKLGLTFALLEGGAWQFAKQMLDRFPEFYAVNASRSIALSIADLLERSTDDFYQEKSRFALGDTGTFNLSSSLAQTHSLEIVGSWSELVSVVLPVLAYVGPHIAYRPKAAIKLVRLMALFFEEREKDPAWAQTFQNDSDSVCNALIDAVDETLVPALSLANGNFAYSQELWKLLSHLPYTVRYRSYARWKTVHTMRHPQINISRGSTFGMTRYVLKRLSKETVRMMGRQLGKLCHVHPAVVFDYILDQIQTFENLIDPVVESIRFLSDLEFDVLSFCIIEHLAAPDKQQLKASDGSLSPWLQSLATFVGNVFLKYNIELTGVLQYVANQLKNNKSFDLLVLREIIQNMSGIESTTGLTADQLEALAGGDTLRQEAGSFSTVRTNRRAILRLRDALFKEHLIVGLSILTAQQRQCIVYSESPDIPLKLAGQMLDQCQETLIQFGSFLRTNVRQEDYCNRMPFVWELVGRFHLPVDAAFFISRPTFMHRVYNNFDKSRKSLRESDGSKMKLDSNRKSALFRTAFDEMIGELESNLRPLLPDFIWADISSKIFTIFWVLSMYDISVPKSTYERELQRVRRSLSLVAENAEISKTKRAKEEEQLRNVEKKLTDELKKQNDHVERILNILRHDKELLFADCSPKLRGTQMARFLQHCILPRAVFTDMDAAFCAHFILLLHQQRTGFFQTVFFFDKLFNDIGAILATLTENEANCFGRFLALVLETVQHWHGDKTVFDKECYRFPGFMTKLHVRNPEATNTESVSDGMNYESYRTLCHKWQYRMTRSCLGILDSSNYVMMRNCLIVMIKMLAYFPLIENHIANIEKTVNKVHDMEKGRRDDLSLMAASYAGHLRMRKAHTYTESQFHNRLTDVTKKTTRVGATRSANANTNVKAATKSSAMEITELSKQKNLAEGNAAELRKPTNGAAELRKTLVTVDEKRKPLEPLPAELIAKKKLKVSDGEDRPQIQAQRGNEESQLRRNEIRKEGHREKEELKMEEGEVGSPPPNSHSEALLSHKKTRSNKGVEDEAPRREKERMRTEDKRERKRESITSTLTRGKVKTPDDHLKTRERTWKRPAEPTDSDVNVKIARNEGSSGSDRSAESKGTKSSEASPSTRTTRHRRDPHRT</sequence>
<dbReference type="InterPro" id="IPR021726">
    <property type="entry name" value="THO_THOC2_N"/>
</dbReference>
<evidence type="ECO:0000259" key="9">
    <source>
        <dbReference type="Pfam" id="PF11732"/>
    </source>
</evidence>
<organism evidence="13">
    <name type="scientific">Brugia pahangi</name>
    <name type="common">Filarial nematode worm</name>
    <dbReference type="NCBI Taxonomy" id="6280"/>
    <lineage>
        <taxon>Eukaryota</taxon>
        <taxon>Metazoa</taxon>
        <taxon>Ecdysozoa</taxon>
        <taxon>Nematoda</taxon>
        <taxon>Chromadorea</taxon>
        <taxon>Rhabditida</taxon>
        <taxon>Spirurina</taxon>
        <taxon>Spiruromorpha</taxon>
        <taxon>Filarioidea</taxon>
        <taxon>Onchocercidae</taxon>
        <taxon>Brugia</taxon>
    </lineage>
</organism>
<feature type="compositionally biased region" description="Basic residues" evidence="7">
    <location>
        <begin position="1424"/>
        <end position="1434"/>
    </location>
</feature>
<evidence type="ECO:0000256" key="5">
    <source>
        <dbReference type="ARBA" id="ARBA00047033"/>
    </source>
</evidence>
<reference evidence="13" key="1">
    <citation type="submission" date="2017-02" db="UniProtKB">
        <authorList>
            <consortium name="WormBaseParasite"/>
        </authorList>
    </citation>
    <scope>IDENTIFICATION</scope>
</reference>
<evidence type="ECO:0000256" key="6">
    <source>
        <dbReference type="SAM" id="Coils"/>
    </source>
</evidence>
<feature type="compositionally biased region" description="Basic and acidic residues" evidence="7">
    <location>
        <begin position="1330"/>
        <end position="1356"/>
    </location>
</feature>
<dbReference type="InterPro" id="IPR040007">
    <property type="entry name" value="Tho2"/>
</dbReference>
<evidence type="ECO:0000313" key="11">
    <source>
        <dbReference type="EMBL" id="VDN91398.1"/>
    </source>
</evidence>
<dbReference type="WBParaSite" id="BPAG_0001025001-mRNA-1">
    <property type="protein sequence ID" value="BPAG_0001025001-mRNA-1"/>
    <property type="gene ID" value="BPAG_0001025001"/>
</dbReference>
<keyword evidence="4" id="KW-0539">Nucleus</keyword>
<gene>
    <name evidence="11" type="ORF">BPAG_LOCUS10212</name>
</gene>
<keyword evidence="6" id="KW-0175">Coiled coil</keyword>
<feature type="domain" description="THO complex subunit 2 N-terminal" evidence="10">
    <location>
        <begin position="389"/>
        <end position="540"/>
    </location>
</feature>
<dbReference type="GO" id="GO:0003729">
    <property type="term" value="F:mRNA binding"/>
    <property type="evidence" value="ECO:0007669"/>
    <property type="project" value="TreeGrafter"/>
</dbReference>
<dbReference type="Pfam" id="PF16134">
    <property type="entry name" value="THOC2_N"/>
    <property type="match status" value="2"/>
</dbReference>
<keyword evidence="12" id="KW-1185">Reference proteome</keyword>
<feature type="coiled-coil region" evidence="6">
    <location>
        <begin position="898"/>
        <end position="929"/>
    </location>
</feature>
<name>A0A0N4TP02_BRUPA</name>
<reference evidence="11 12" key="2">
    <citation type="submission" date="2018-11" db="EMBL/GenBank/DDBJ databases">
        <authorList>
            <consortium name="Pathogen Informatics"/>
        </authorList>
    </citation>
    <scope>NUCLEOTIDE SEQUENCE [LARGE SCALE GENOMIC DNA]</scope>
</reference>
<dbReference type="PANTHER" id="PTHR21597:SF0">
    <property type="entry name" value="THO COMPLEX SUBUNIT 2"/>
    <property type="match status" value="1"/>
</dbReference>
<evidence type="ECO:0000259" key="10">
    <source>
        <dbReference type="Pfam" id="PF16134"/>
    </source>
</evidence>
<dbReference type="GO" id="GO:0006397">
    <property type="term" value="P:mRNA processing"/>
    <property type="evidence" value="ECO:0007669"/>
    <property type="project" value="InterPro"/>
</dbReference>
<dbReference type="STRING" id="6280.A0A0N4TP02"/>
<evidence type="ECO:0000313" key="12">
    <source>
        <dbReference type="Proteomes" id="UP000278627"/>
    </source>
</evidence>
<comment type="similarity">
    <text evidence="2">Belongs to the THOC2 family.</text>
</comment>
<evidence type="ECO:0000256" key="1">
    <source>
        <dbReference type="ARBA" id="ARBA00004123"/>
    </source>
</evidence>